<dbReference type="Gene3D" id="1.25.40.10">
    <property type="entry name" value="Tetratricopeptide repeat domain"/>
    <property type="match status" value="2"/>
</dbReference>
<accession>A0A0E0C262</accession>
<dbReference type="Proteomes" id="UP000008021">
    <property type="component" value="Chromosome 1"/>
</dbReference>
<dbReference type="AlphaFoldDB" id="A0A0E0C262"/>
<keyword evidence="2" id="KW-0809">Transit peptide</keyword>
<dbReference type="STRING" id="40149.A0A0E0C262"/>
<dbReference type="InterPro" id="IPR046848">
    <property type="entry name" value="E_motif"/>
</dbReference>
<protein>
    <recommendedName>
        <fullName evidence="6">DYW domain-containing protein</fullName>
    </recommendedName>
</protein>
<evidence type="ECO:0008006" key="6">
    <source>
        <dbReference type="Google" id="ProtNLM"/>
    </source>
</evidence>
<dbReference type="GO" id="GO:0003723">
    <property type="term" value="F:RNA binding"/>
    <property type="evidence" value="ECO:0007669"/>
    <property type="project" value="InterPro"/>
</dbReference>
<dbReference type="eggNOG" id="KOG4197">
    <property type="taxonomic scope" value="Eukaryota"/>
</dbReference>
<evidence type="ECO:0000313" key="4">
    <source>
        <dbReference type="EnsemblPlants" id="OMERI01G14880.1"/>
    </source>
</evidence>
<feature type="repeat" description="PPR" evidence="3">
    <location>
        <begin position="226"/>
        <end position="261"/>
    </location>
</feature>
<dbReference type="HOGENOM" id="CLU_002706_37_8_1"/>
<keyword evidence="5" id="KW-1185">Reference proteome</keyword>
<organism evidence="4">
    <name type="scientific">Oryza meridionalis</name>
    <dbReference type="NCBI Taxonomy" id="40149"/>
    <lineage>
        <taxon>Eukaryota</taxon>
        <taxon>Viridiplantae</taxon>
        <taxon>Streptophyta</taxon>
        <taxon>Embryophyta</taxon>
        <taxon>Tracheophyta</taxon>
        <taxon>Spermatophyta</taxon>
        <taxon>Magnoliopsida</taxon>
        <taxon>Liliopsida</taxon>
        <taxon>Poales</taxon>
        <taxon>Poaceae</taxon>
        <taxon>BOP clade</taxon>
        <taxon>Oryzoideae</taxon>
        <taxon>Oryzeae</taxon>
        <taxon>Oryzinae</taxon>
        <taxon>Oryza</taxon>
    </lineage>
</organism>
<dbReference type="NCBIfam" id="TIGR00756">
    <property type="entry name" value="PPR"/>
    <property type="match status" value="5"/>
</dbReference>
<dbReference type="InterPro" id="IPR046960">
    <property type="entry name" value="PPR_At4g14850-like_plant"/>
</dbReference>
<evidence type="ECO:0000256" key="3">
    <source>
        <dbReference type="PROSITE-ProRule" id="PRU00708"/>
    </source>
</evidence>
<proteinExistence type="predicted"/>
<evidence type="ECO:0000256" key="1">
    <source>
        <dbReference type="ARBA" id="ARBA00022737"/>
    </source>
</evidence>
<evidence type="ECO:0000256" key="2">
    <source>
        <dbReference type="ARBA" id="ARBA00022946"/>
    </source>
</evidence>
<feature type="repeat" description="PPR" evidence="3">
    <location>
        <begin position="125"/>
        <end position="159"/>
    </location>
</feature>
<dbReference type="FunFam" id="1.25.40.10:FF:000090">
    <property type="entry name" value="Pentatricopeptide repeat-containing protein, chloroplastic"/>
    <property type="match status" value="1"/>
</dbReference>
<dbReference type="Pfam" id="PF01535">
    <property type="entry name" value="PPR"/>
    <property type="match status" value="1"/>
</dbReference>
<dbReference type="FunFam" id="1.25.40.10:FF:000351">
    <property type="entry name" value="Pentatricopeptide repeat-containing protein"/>
    <property type="match status" value="1"/>
</dbReference>
<dbReference type="PROSITE" id="PS51375">
    <property type="entry name" value="PPR"/>
    <property type="match status" value="3"/>
</dbReference>
<sequence>MATPGCSTDCGVLDDETKQAEAAAEWSSRPKMENGLALRTIGAIGCATNGDPALDTPPTSKQRGSKSTSGLCTAAAAQFIAVLSDSAAAGDLFLGAAMHTRHLRYDRNAVSQLHAFAVMSGLDAYVSGKNLLMSGYGKHGDGRKALELFQRMSRQGFTTDTFTLASVLSAFAASKDLDAGMELHGRLIKSNFAHYPHVASGLVDLNAKCGSIQDARKAFNEVHKPGLVLWNILIFGYSLHDEVSEDALLCFRAMQRAGLYPDDCSFVCIISACSATSSPSQGQQLHALVAEAKMLFDRMTKKNTVSYNSIIAGLAQHGHAVEALRLFKDMLSSDYEPTGITFISVLSACAHTRKVGECWEYFYSMKHKYGIEPCEEHYSCMVDVLARAKNFEKAEELTKEMPFNLSSIGWTSSLSACRTHGNMDLGSRAAKEILNLTPYSASTHVVLSNIYATVGKWEEAAQIRKLLRNRGIRKKPGCSWIDLGRIVHIFVANDVSHPRIKDVYKFLEVMSEKMKLAGYVPDERWALAKDHAAGGETRLRHHS</sequence>
<feature type="repeat" description="PPR" evidence="3">
    <location>
        <begin position="303"/>
        <end position="337"/>
    </location>
</feature>
<dbReference type="PANTHER" id="PTHR47926:SF505">
    <property type="entry name" value="PENTATRICOPEPTIDE REPEAT (PPR) SUPERFAMILY PROTEIN"/>
    <property type="match status" value="1"/>
</dbReference>
<dbReference type="Gramene" id="OMERI01G14880.1">
    <property type="protein sequence ID" value="OMERI01G14880.1"/>
    <property type="gene ID" value="OMERI01G14880"/>
</dbReference>
<dbReference type="Pfam" id="PF20431">
    <property type="entry name" value="E_motif"/>
    <property type="match status" value="1"/>
</dbReference>
<dbReference type="Pfam" id="PF13041">
    <property type="entry name" value="PPR_2"/>
    <property type="match status" value="2"/>
</dbReference>
<reference evidence="4" key="2">
    <citation type="submission" date="2018-05" db="EMBL/GenBank/DDBJ databases">
        <title>OmerRS3 (Oryza meridionalis Reference Sequence Version 3).</title>
        <authorList>
            <person name="Zhang J."/>
            <person name="Kudrna D."/>
            <person name="Lee S."/>
            <person name="Talag J."/>
            <person name="Welchert J."/>
            <person name="Wing R.A."/>
        </authorList>
    </citation>
    <scope>NUCLEOTIDE SEQUENCE [LARGE SCALE GENOMIC DNA]</scope>
    <source>
        <strain evidence="4">cv. OR44</strain>
    </source>
</reference>
<dbReference type="InterPro" id="IPR011990">
    <property type="entry name" value="TPR-like_helical_dom_sf"/>
</dbReference>
<dbReference type="GO" id="GO:0009451">
    <property type="term" value="P:RNA modification"/>
    <property type="evidence" value="ECO:0007669"/>
    <property type="project" value="InterPro"/>
</dbReference>
<dbReference type="PANTHER" id="PTHR47926">
    <property type="entry name" value="PENTATRICOPEPTIDE REPEAT-CONTAINING PROTEIN"/>
    <property type="match status" value="1"/>
</dbReference>
<dbReference type="EnsemblPlants" id="OMERI01G14880.1">
    <property type="protein sequence ID" value="OMERI01G14880.1"/>
    <property type="gene ID" value="OMERI01G14880"/>
</dbReference>
<evidence type="ECO:0000313" key="5">
    <source>
        <dbReference type="Proteomes" id="UP000008021"/>
    </source>
</evidence>
<reference evidence="4" key="1">
    <citation type="submission" date="2015-04" db="UniProtKB">
        <authorList>
            <consortium name="EnsemblPlants"/>
        </authorList>
    </citation>
    <scope>IDENTIFICATION</scope>
</reference>
<keyword evidence="1" id="KW-0677">Repeat</keyword>
<dbReference type="InterPro" id="IPR002885">
    <property type="entry name" value="PPR_rpt"/>
</dbReference>
<name>A0A0E0C262_9ORYZ</name>